<dbReference type="CDD" id="cd01335">
    <property type="entry name" value="Radical_SAM"/>
    <property type="match status" value="1"/>
</dbReference>
<dbReference type="SFLD" id="SFLDG01386">
    <property type="entry name" value="main_SPASM_domain-containing"/>
    <property type="match status" value="1"/>
</dbReference>
<accession>A0A918FR51</accession>
<dbReference type="SUPFAM" id="SSF102114">
    <property type="entry name" value="Radical SAM enzymes"/>
    <property type="match status" value="1"/>
</dbReference>
<gene>
    <name evidence="6" type="ORF">GCM10010269_06820</name>
</gene>
<protein>
    <recommendedName>
        <fullName evidence="5">Radical SAM core domain-containing protein</fullName>
    </recommendedName>
</protein>
<dbReference type="AlphaFoldDB" id="A0A918FR51"/>
<reference evidence="6" key="2">
    <citation type="submission" date="2020-09" db="EMBL/GenBank/DDBJ databases">
        <authorList>
            <person name="Sun Q."/>
            <person name="Ohkuma M."/>
        </authorList>
    </citation>
    <scope>NUCLEOTIDE SEQUENCE</scope>
    <source>
        <strain evidence="6">JCM 4386</strain>
    </source>
</reference>
<dbReference type="SFLD" id="SFLDG01072">
    <property type="entry name" value="dehydrogenase_like"/>
    <property type="match status" value="1"/>
</dbReference>
<keyword evidence="1" id="KW-0949">S-adenosyl-L-methionine</keyword>
<dbReference type="EMBL" id="BMTL01000002">
    <property type="protein sequence ID" value="GGR70540.1"/>
    <property type="molecule type" value="Genomic_DNA"/>
</dbReference>
<organism evidence="6 7">
    <name type="scientific">Streptomyces humidus</name>
    <dbReference type="NCBI Taxonomy" id="52259"/>
    <lineage>
        <taxon>Bacteria</taxon>
        <taxon>Bacillati</taxon>
        <taxon>Actinomycetota</taxon>
        <taxon>Actinomycetes</taxon>
        <taxon>Kitasatosporales</taxon>
        <taxon>Streptomycetaceae</taxon>
        <taxon>Streptomyces</taxon>
    </lineage>
</organism>
<evidence type="ECO:0000313" key="6">
    <source>
        <dbReference type="EMBL" id="GGR70540.1"/>
    </source>
</evidence>
<proteinExistence type="predicted"/>
<evidence type="ECO:0000256" key="2">
    <source>
        <dbReference type="ARBA" id="ARBA00022723"/>
    </source>
</evidence>
<dbReference type="Pfam" id="PF04055">
    <property type="entry name" value="Radical_SAM"/>
    <property type="match status" value="1"/>
</dbReference>
<dbReference type="RefSeq" id="WP_190147689.1">
    <property type="nucleotide sequence ID" value="NZ_BMTL01000002.1"/>
</dbReference>
<dbReference type="InterPro" id="IPR007197">
    <property type="entry name" value="rSAM"/>
</dbReference>
<keyword evidence="2" id="KW-0479">Metal-binding</keyword>
<name>A0A918FR51_9ACTN</name>
<evidence type="ECO:0000256" key="3">
    <source>
        <dbReference type="ARBA" id="ARBA00023004"/>
    </source>
</evidence>
<dbReference type="InterPro" id="IPR058240">
    <property type="entry name" value="rSAM_sf"/>
</dbReference>
<dbReference type="Gene3D" id="3.20.20.70">
    <property type="entry name" value="Aldolase class I"/>
    <property type="match status" value="1"/>
</dbReference>
<dbReference type="InterPro" id="IPR026335">
    <property type="entry name" value="rSAM_SPASM_FxsB"/>
</dbReference>
<dbReference type="GO" id="GO:0046872">
    <property type="term" value="F:metal ion binding"/>
    <property type="evidence" value="ECO:0007669"/>
    <property type="project" value="UniProtKB-KW"/>
</dbReference>
<dbReference type="PANTHER" id="PTHR43273:SF8">
    <property type="entry name" value="RADICAL SAM DOMAIN PROTEIN"/>
    <property type="match status" value="1"/>
</dbReference>
<feature type="domain" description="Radical SAM core" evidence="5">
    <location>
        <begin position="11"/>
        <end position="157"/>
    </location>
</feature>
<dbReference type="GO" id="GO:0051536">
    <property type="term" value="F:iron-sulfur cluster binding"/>
    <property type="evidence" value="ECO:0007669"/>
    <property type="project" value="UniProtKB-KW"/>
</dbReference>
<comment type="caution">
    <text evidence="6">The sequence shown here is derived from an EMBL/GenBank/DDBJ whole genome shotgun (WGS) entry which is preliminary data.</text>
</comment>
<evidence type="ECO:0000256" key="4">
    <source>
        <dbReference type="ARBA" id="ARBA00023014"/>
    </source>
</evidence>
<dbReference type="InterPro" id="IPR023867">
    <property type="entry name" value="Sulphatase_maturase_rSAM"/>
</dbReference>
<dbReference type="InterPro" id="IPR013785">
    <property type="entry name" value="Aldolase_TIM"/>
</dbReference>
<keyword evidence="3" id="KW-0408">Iron</keyword>
<dbReference type="NCBIfam" id="TIGR04269">
    <property type="entry name" value="SAM_SPASM_FxsB"/>
    <property type="match status" value="1"/>
</dbReference>
<evidence type="ECO:0000313" key="7">
    <source>
        <dbReference type="Proteomes" id="UP000606194"/>
    </source>
</evidence>
<evidence type="ECO:0000259" key="5">
    <source>
        <dbReference type="Pfam" id="PF04055"/>
    </source>
</evidence>
<keyword evidence="4" id="KW-0411">Iron-sulfur</keyword>
<dbReference type="SFLD" id="SFLDG01067">
    <property type="entry name" value="SPASM/twitch_domain_containing"/>
    <property type="match status" value="1"/>
</dbReference>
<evidence type="ECO:0000256" key="1">
    <source>
        <dbReference type="ARBA" id="ARBA00022691"/>
    </source>
</evidence>
<dbReference type="GO" id="GO:0016491">
    <property type="term" value="F:oxidoreductase activity"/>
    <property type="evidence" value="ECO:0007669"/>
    <property type="project" value="InterPro"/>
</dbReference>
<dbReference type="SFLD" id="SFLDS00029">
    <property type="entry name" value="Radical_SAM"/>
    <property type="match status" value="1"/>
</dbReference>
<dbReference type="NCBIfam" id="NF040587">
    <property type="entry name" value="rSAM_lost_HExxH"/>
    <property type="match status" value="1"/>
</dbReference>
<reference evidence="6" key="1">
    <citation type="journal article" date="2014" name="Int. J. Syst. Evol. Microbiol.">
        <title>Complete genome sequence of Corynebacterium casei LMG S-19264T (=DSM 44701T), isolated from a smear-ripened cheese.</title>
        <authorList>
            <consortium name="US DOE Joint Genome Institute (JGI-PGF)"/>
            <person name="Walter F."/>
            <person name="Albersmeier A."/>
            <person name="Kalinowski J."/>
            <person name="Ruckert C."/>
        </authorList>
    </citation>
    <scope>NUCLEOTIDE SEQUENCE</scope>
    <source>
        <strain evidence="6">JCM 4386</strain>
    </source>
</reference>
<sequence length="722" mass="78285">MTVRELVLKVHSRCDLACDHCYVYRHADQSWRRMPPLISEKTLRQVARRLAEYAGEQRLASVAVVLHGGEPLLAGPARLRSICAELTRALTPQTELDLHIHTNGVRLNRAHLDVFREFGVKVGLSLDGDRAANDRHRLDHRGRSSHGRVRRGLELLRLPEYRHLFQGLLCTVDVANDPVLVHDALTALEPPRIDYLLPHATWETPPPPGRPGTPTPYADWLLRIFDRWDEQGRPVPVRTFDSILSTLRGGPALTEALGLAPGGIAVVETDGTITRSDALKIAYEGAAATGYDVFRHGFQEFAEFAEQAEHAGPPARRSGVSETCRRCPVVADCGGGLHAHRYSTARGFDNPSVYCTDLRALIEGVAERITERTLAPAVTGPGELAQARLRLDRALLARVNTELADSADWDDVWRLLVRLDSDETTAPHLDAVLSHPYLRPLLTRSPDGTADLPRFMAAATAAALRAGVTATLRWEQPTPLVHLPTLGTARLSRPGRVQFGVAAGDFRVRGRGPAPGGPGGSAVVLSGWRPLAALPLGQGPPLLIDDADPYRDCFSAAVTPLLDPGALDAFKGRLTTAYGLLDAREPGWREGVNAPVTTTITPLAPGAGLRLGSCGSGALGVATDFEPEEFVRELPRLGRRARLAALREVLDLHLPGSPAGRLLDLASEYVGRAAGPSPRARSARALADRVLTELSALPPRELTENGTYLVDQLRSERATLHD</sequence>
<dbReference type="PANTHER" id="PTHR43273">
    <property type="entry name" value="ANAEROBIC SULFATASE-MATURATING ENZYME HOMOLOG ASLB-RELATED"/>
    <property type="match status" value="1"/>
</dbReference>
<dbReference type="Proteomes" id="UP000606194">
    <property type="component" value="Unassembled WGS sequence"/>
</dbReference>
<keyword evidence="7" id="KW-1185">Reference proteome</keyword>